<evidence type="ECO:0000256" key="1">
    <source>
        <dbReference type="SAM" id="MobiDB-lite"/>
    </source>
</evidence>
<feature type="region of interest" description="Disordered" evidence="1">
    <location>
        <begin position="96"/>
        <end position="116"/>
    </location>
</feature>
<sequence>MIETQEEDERRTSIFLEANEHVIARFCPHPRPTYNNTPCALTQSIDERDAMGDAVGRKSASDRPPHPTSGSICGLPPLPPARDAVIRPVSIRSLKSKGLRGSGGDRDPLVDGPAEEAPDVRRRSYLMTGAARRASIGWDSYFRGTLSASLRVRIKPRDEDSRFHLVCKPLSRFNVVRWVGCHPTSSIKQRKSFCSVSSSLKLPGERRWQATLDVEYRVAEDFEADVKCMGVVGREPGRWVSNEKGSAYAEVLTL</sequence>
<protein>
    <submittedName>
        <fullName evidence="2">Uncharacterized protein</fullName>
    </submittedName>
</protein>
<dbReference type="AlphaFoldDB" id="A0AAW0CAL9"/>
<evidence type="ECO:0000313" key="3">
    <source>
        <dbReference type="Proteomes" id="UP001362999"/>
    </source>
</evidence>
<accession>A0AAW0CAL9</accession>
<name>A0AAW0CAL9_9AGAR</name>
<dbReference type="EMBL" id="JAWWNJ010000019">
    <property type="protein sequence ID" value="KAK7035622.1"/>
    <property type="molecule type" value="Genomic_DNA"/>
</dbReference>
<keyword evidence="3" id="KW-1185">Reference proteome</keyword>
<proteinExistence type="predicted"/>
<reference evidence="2 3" key="1">
    <citation type="journal article" date="2024" name="J Genomics">
        <title>Draft genome sequencing and assembly of Favolaschia claudopus CIRM-BRFM 2984 isolated from oak limbs.</title>
        <authorList>
            <person name="Navarro D."/>
            <person name="Drula E."/>
            <person name="Chaduli D."/>
            <person name="Cazenave R."/>
            <person name="Ahrendt S."/>
            <person name="Wang J."/>
            <person name="Lipzen A."/>
            <person name="Daum C."/>
            <person name="Barry K."/>
            <person name="Grigoriev I.V."/>
            <person name="Favel A."/>
            <person name="Rosso M.N."/>
            <person name="Martin F."/>
        </authorList>
    </citation>
    <scope>NUCLEOTIDE SEQUENCE [LARGE SCALE GENOMIC DNA]</scope>
    <source>
        <strain evidence="2 3">CIRM-BRFM 2984</strain>
    </source>
</reference>
<gene>
    <name evidence="2" type="ORF">R3P38DRAFT_3350734</name>
</gene>
<comment type="caution">
    <text evidence="2">The sequence shown here is derived from an EMBL/GenBank/DDBJ whole genome shotgun (WGS) entry which is preliminary data.</text>
</comment>
<feature type="region of interest" description="Disordered" evidence="1">
    <location>
        <begin position="53"/>
        <end position="79"/>
    </location>
</feature>
<feature type="compositionally biased region" description="Basic and acidic residues" evidence="1">
    <location>
        <begin position="53"/>
        <end position="65"/>
    </location>
</feature>
<organism evidence="2 3">
    <name type="scientific">Favolaschia claudopus</name>
    <dbReference type="NCBI Taxonomy" id="2862362"/>
    <lineage>
        <taxon>Eukaryota</taxon>
        <taxon>Fungi</taxon>
        <taxon>Dikarya</taxon>
        <taxon>Basidiomycota</taxon>
        <taxon>Agaricomycotina</taxon>
        <taxon>Agaricomycetes</taxon>
        <taxon>Agaricomycetidae</taxon>
        <taxon>Agaricales</taxon>
        <taxon>Marasmiineae</taxon>
        <taxon>Mycenaceae</taxon>
        <taxon>Favolaschia</taxon>
    </lineage>
</organism>
<evidence type="ECO:0000313" key="2">
    <source>
        <dbReference type="EMBL" id="KAK7035622.1"/>
    </source>
</evidence>
<dbReference type="Proteomes" id="UP001362999">
    <property type="component" value="Unassembled WGS sequence"/>
</dbReference>